<dbReference type="Proteomes" id="UP000278149">
    <property type="component" value="Unassembled WGS sequence"/>
</dbReference>
<comment type="caution">
    <text evidence="2">The sequence shown here is derived from an EMBL/GenBank/DDBJ whole genome shotgun (WGS) entry which is preliminary data.</text>
</comment>
<name>A0A3R9WZL4_9CREN</name>
<proteinExistence type="predicted"/>
<dbReference type="AlphaFoldDB" id="A0A3R9WZL4"/>
<organism evidence="2 3">
    <name type="scientific">Candidatus Korarchaeum cryptofilum</name>
    <dbReference type="NCBI Taxonomy" id="498846"/>
    <lineage>
        <taxon>Archaea</taxon>
        <taxon>Thermoproteota</taxon>
        <taxon>Candidatus Korarchaeia</taxon>
        <taxon>Candidatus Korarchaeales</taxon>
        <taxon>Candidatus Korarchaeaceae</taxon>
        <taxon>Candidatus Korarchaeum</taxon>
    </lineage>
</organism>
<evidence type="ECO:0000259" key="1">
    <source>
        <dbReference type="Pfam" id="PF05168"/>
    </source>
</evidence>
<reference evidence="2 3" key="1">
    <citation type="submission" date="2018-10" db="EMBL/GenBank/DDBJ databases">
        <title>Co-occurring genomic capacity for anaerobic methane metabolism and dissimilatory sulfite reduction discovered in the Korarchaeota.</title>
        <authorList>
            <person name="Mckay L.J."/>
            <person name="Dlakic M."/>
            <person name="Fields M.W."/>
            <person name="Delmont T.O."/>
            <person name="Eren A.M."/>
            <person name="Jay Z.J."/>
            <person name="Klingelsmith K.B."/>
            <person name="Rusch D.B."/>
            <person name="Inskeep W.P."/>
        </authorList>
    </citation>
    <scope>NUCLEOTIDE SEQUENCE [LARGE SCALE GENOMIC DNA]</scope>
    <source>
        <strain evidence="2 3">WS</strain>
    </source>
</reference>
<accession>A0A3R9WZL4</accession>
<gene>
    <name evidence="2" type="ORF">D9Q81_01175</name>
</gene>
<sequence length="117" mass="13681">MSKLGKAEILLREAKEDLKHECYNKAVSASYFAVRLFVESFLPGLMTRRDDKIANALFREIERRAGREKAEEIKSNYLFLFDQRKKADHRADIFGKEAEEIVAMAERLMREIGEILR</sequence>
<dbReference type="InterPro" id="IPR007842">
    <property type="entry name" value="HEPN_dom"/>
</dbReference>
<dbReference type="RefSeq" id="WP_125740625.1">
    <property type="nucleotide sequence ID" value="NZ_RCOR01000006.1"/>
</dbReference>
<dbReference type="EMBL" id="RCOR01000006">
    <property type="protein sequence ID" value="RSN70648.1"/>
    <property type="molecule type" value="Genomic_DNA"/>
</dbReference>
<dbReference type="Gene3D" id="1.20.120.330">
    <property type="entry name" value="Nucleotidyltransferases domain 2"/>
    <property type="match status" value="1"/>
</dbReference>
<dbReference type="Pfam" id="PF05168">
    <property type="entry name" value="HEPN"/>
    <property type="match status" value="1"/>
</dbReference>
<evidence type="ECO:0000313" key="3">
    <source>
        <dbReference type="Proteomes" id="UP000278149"/>
    </source>
</evidence>
<evidence type="ECO:0000313" key="2">
    <source>
        <dbReference type="EMBL" id="RSN70648.1"/>
    </source>
</evidence>
<protein>
    <submittedName>
        <fullName evidence="2">HEPN domain-containing protein</fullName>
    </submittedName>
</protein>
<feature type="domain" description="HEPN" evidence="1">
    <location>
        <begin position="5"/>
        <end position="112"/>
    </location>
</feature>